<reference evidence="2" key="1">
    <citation type="submission" date="2017-03" db="EMBL/GenBank/DDBJ databases">
        <title>Phytopthora megakarya and P. palmivora, two closely related causual agents of cacao black pod achieved similar genome size and gene model numbers by different mechanisms.</title>
        <authorList>
            <person name="Ali S."/>
            <person name="Shao J."/>
            <person name="Larry D.J."/>
            <person name="Kronmiller B."/>
            <person name="Shen D."/>
            <person name="Strem M.D."/>
            <person name="Melnick R.L."/>
            <person name="Guiltinan M.J."/>
            <person name="Tyler B.M."/>
            <person name="Meinhardt L.W."/>
            <person name="Bailey B.A."/>
        </authorList>
    </citation>
    <scope>NUCLEOTIDE SEQUENCE [LARGE SCALE GENOMIC DNA]</scope>
    <source>
        <strain evidence="2">zdho120</strain>
    </source>
</reference>
<dbReference type="InterPro" id="IPR016197">
    <property type="entry name" value="Chromo-like_dom_sf"/>
</dbReference>
<organism evidence="1 2">
    <name type="scientific">Phytophthora megakarya</name>
    <dbReference type="NCBI Taxonomy" id="4795"/>
    <lineage>
        <taxon>Eukaryota</taxon>
        <taxon>Sar</taxon>
        <taxon>Stramenopiles</taxon>
        <taxon>Oomycota</taxon>
        <taxon>Peronosporomycetes</taxon>
        <taxon>Peronosporales</taxon>
        <taxon>Peronosporaceae</taxon>
        <taxon>Phytophthora</taxon>
    </lineage>
</organism>
<accession>A0A225VAI6</accession>
<dbReference type="Gene3D" id="2.40.50.40">
    <property type="match status" value="1"/>
</dbReference>
<keyword evidence="2" id="KW-1185">Reference proteome</keyword>
<dbReference type="AlphaFoldDB" id="A0A225VAI6"/>
<dbReference type="Proteomes" id="UP000198211">
    <property type="component" value="Unassembled WGS sequence"/>
</dbReference>
<dbReference type="EMBL" id="NBNE01006382">
    <property type="protein sequence ID" value="OWZ02114.1"/>
    <property type="molecule type" value="Genomic_DNA"/>
</dbReference>
<dbReference type="OrthoDB" id="112058at2759"/>
<evidence type="ECO:0000313" key="1">
    <source>
        <dbReference type="EMBL" id="OWZ02114.1"/>
    </source>
</evidence>
<gene>
    <name evidence="1" type="ORF">PHMEG_00026378</name>
</gene>
<evidence type="ECO:0008006" key="3">
    <source>
        <dbReference type="Google" id="ProtNLM"/>
    </source>
</evidence>
<dbReference type="CDD" id="cd00024">
    <property type="entry name" value="CD_CSD"/>
    <property type="match status" value="1"/>
</dbReference>
<sequence length="118" mass="13965">VQVSKIKPVRDFPDRPVVCLTVQDQNRLDLDEALLPGDSWIQDRDPDEYEVERISDMRTGRRTRYDRILREFLIYWRANEDPTLVDEADLNCGAILHEFLRDRANQNRFGVMQSQEEA</sequence>
<feature type="non-terminal residue" evidence="1">
    <location>
        <position position="1"/>
    </location>
</feature>
<comment type="caution">
    <text evidence="1">The sequence shown here is derived from an EMBL/GenBank/DDBJ whole genome shotgun (WGS) entry which is preliminary data.</text>
</comment>
<dbReference type="SUPFAM" id="SSF54160">
    <property type="entry name" value="Chromo domain-like"/>
    <property type="match status" value="1"/>
</dbReference>
<protein>
    <recommendedName>
        <fullName evidence="3">Chromo domain-containing protein</fullName>
    </recommendedName>
</protein>
<evidence type="ECO:0000313" key="2">
    <source>
        <dbReference type="Proteomes" id="UP000198211"/>
    </source>
</evidence>
<name>A0A225VAI6_9STRA</name>
<proteinExistence type="predicted"/>